<sequence>MVDFVKQGQSTSFEFVVLFEQGPHSITILPEILNKTSLLLIYQSNGHVECHRSGVPITTPCFRISYTEGEELASQLSKSVNHRLSWSGVSKRYPRLVSTNRRDFKGRFSPVVSDLRSLTSRRAESISKRDIENSVSLWWGSHPFFMSGPWTSDRTLLRPGVTENNQGVAPSLTVTQICTIVGLVVSGIVILAIIASCWLLHPGVLPRYWPMGELDSTTRLAP</sequence>
<feature type="transmembrane region" description="Helical" evidence="1">
    <location>
        <begin position="180"/>
        <end position="201"/>
    </location>
</feature>
<dbReference type="EMBL" id="ML002648">
    <property type="protein sequence ID" value="RKP36473.1"/>
    <property type="molecule type" value="Genomic_DNA"/>
</dbReference>
<reference evidence="3" key="1">
    <citation type="journal article" date="2018" name="Nat. Microbiol.">
        <title>Leveraging single-cell genomics to expand the fungal tree of life.</title>
        <authorList>
            <person name="Ahrendt S.R."/>
            <person name="Quandt C.A."/>
            <person name="Ciobanu D."/>
            <person name="Clum A."/>
            <person name="Salamov A."/>
            <person name="Andreopoulos B."/>
            <person name="Cheng J.F."/>
            <person name="Woyke T."/>
            <person name="Pelin A."/>
            <person name="Henrissat B."/>
            <person name="Reynolds N.K."/>
            <person name="Benny G.L."/>
            <person name="Smith M.E."/>
            <person name="James T.Y."/>
            <person name="Grigoriev I.V."/>
        </authorList>
    </citation>
    <scope>NUCLEOTIDE SEQUENCE [LARGE SCALE GENOMIC DNA]</scope>
    <source>
        <strain evidence="3">RSA 468</strain>
    </source>
</reference>
<accession>A0A4P9ZSL0</accession>
<keyword evidence="3" id="KW-1185">Reference proteome</keyword>
<evidence type="ECO:0000313" key="3">
    <source>
        <dbReference type="Proteomes" id="UP000268162"/>
    </source>
</evidence>
<evidence type="ECO:0000313" key="2">
    <source>
        <dbReference type="EMBL" id="RKP36473.1"/>
    </source>
</evidence>
<keyword evidence="1" id="KW-0472">Membrane</keyword>
<evidence type="ECO:0000256" key="1">
    <source>
        <dbReference type="SAM" id="Phobius"/>
    </source>
</evidence>
<protein>
    <submittedName>
        <fullName evidence="2">Uncharacterized protein</fullName>
    </submittedName>
</protein>
<dbReference type="AlphaFoldDB" id="A0A4P9ZSL0"/>
<gene>
    <name evidence="2" type="ORF">BJ085DRAFT_31501</name>
</gene>
<keyword evidence="1" id="KW-0812">Transmembrane</keyword>
<dbReference type="Proteomes" id="UP000268162">
    <property type="component" value="Unassembled WGS sequence"/>
</dbReference>
<name>A0A4P9ZSL0_9FUNG</name>
<organism evidence="2 3">
    <name type="scientific">Dimargaris cristalligena</name>
    <dbReference type="NCBI Taxonomy" id="215637"/>
    <lineage>
        <taxon>Eukaryota</taxon>
        <taxon>Fungi</taxon>
        <taxon>Fungi incertae sedis</taxon>
        <taxon>Zoopagomycota</taxon>
        <taxon>Kickxellomycotina</taxon>
        <taxon>Dimargaritomycetes</taxon>
        <taxon>Dimargaritales</taxon>
        <taxon>Dimargaritaceae</taxon>
        <taxon>Dimargaris</taxon>
    </lineage>
</organism>
<keyword evidence="1" id="KW-1133">Transmembrane helix</keyword>
<proteinExistence type="predicted"/>